<feature type="transmembrane region" description="Helical" evidence="1">
    <location>
        <begin position="152"/>
        <end position="172"/>
    </location>
</feature>
<keyword evidence="4" id="KW-1185">Reference proteome</keyword>
<sequence>MTSFDTSLGCFFIGIILSTLFYGCTLGQVVYYARHYKEDRWLFKGFLIWEFLVTGHADLLKLASMPPSGVAEYLVATIVVLMVQIYYSTTIWKLVHKTSYKILITSLVVRFPFVDRVARFLMHAMLTENVYEVAKDPSIPGVYIKTEVPATVQPLLACIADISITAALSVLLQRERTMFHRTDNLINILTMWAINRGALTAALQTAQAVSYIAASKSVFYWSIFHFAGGKALIVVLSLAYVNSVLAMNFIRSGGLSRRGDDFSAHEMPMANLSTGFGSKHLSYGTRNWQWGSRNAIMYSTDVVEHVDPL</sequence>
<dbReference type="EMBL" id="KV429082">
    <property type="protein sequence ID" value="KZT66959.1"/>
    <property type="molecule type" value="Genomic_DNA"/>
</dbReference>
<accession>A0A165NGW3</accession>
<evidence type="ECO:0000259" key="2">
    <source>
        <dbReference type="Pfam" id="PF20152"/>
    </source>
</evidence>
<dbReference type="Pfam" id="PF20152">
    <property type="entry name" value="DUF6534"/>
    <property type="match status" value="1"/>
</dbReference>
<feature type="transmembrane region" description="Helical" evidence="1">
    <location>
        <begin position="219"/>
        <end position="241"/>
    </location>
</feature>
<dbReference type="OrthoDB" id="2803252at2759"/>
<proteinExistence type="predicted"/>
<name>A0A165NGW3_9APHY</name>
<organism evidence="3 4">
    <name type="scientific">Daedalea quercina L-15889</name>
    <dbReference type="NCBI Taxonomy" id="1314783"/>
    <lineage>
        <taxon>Eukaryota</taxon>
        <taxon>Fungi</taxon>
        <taxon>Dikarya</taxon>
        <taxon>Basidiomycota</taxon>
        <taxon>Agaricomycotina</taxon>
        <taxon>Agaricomycetes</taxon>
        <taxon>Polyporales</taxon>
        <taxon>Fomitopsis</taxon>
    </lineage>
</organism>
<dbReference type="InterPro" id="IPR045339">
    <property type="entry name" value="DUF6534"/>
</dbReference>
<feature type="domain" description="DUF6534" evidence="2">
    <location>
        <begin position="157"/>
        <end position="247"/>
    </location>
</feature>
<keyword evidence="1" id="KW-0472">Membrane</keyword>
<dbReference type="Proteomes" id="UP000076727">
    <property type="component" value="Unassembled WGS sequence"/>
</dbReference>
<keyword evidence="1" id="KW-1133">Transmembrane helix</keyword>
<dbReference type="PANTHER" id="PTHR40465">
    <property type="entry name" value="CHROMOSOME 1, WHOLE GENOME SHOTGUN SEQUENCE"/>
    <property type="match status" value="1"/>
</dbReference>
<reference evidence="3 4" key="1">
    <citation type="journal article" date="2016" name="Mol. Biol. Evol.">
        <title>Comparative Genomics of Early-Diverging Mushroom-Forming Fungi Provides Insights into the Origins of Lignocellulose Decay Capabilities.</title>
        <authorList>
            <person name="Nagy L.G."/>
            <person name="Riley R."/>
            <person name="Tritt A."/>
            <person name="Adam C."/>
            <person name="Daum C."/>
            <person name="Floudas D."/>
            <person name="Sun H."/>
            <person name="Yadav J.S."/>
            <person name="Pangilinan J."/>
            <person name="Larsson K.H."/>
            <person name="Matsuura K."/>
            <person name="Barry K."/>
            <person name="Labutti K."/>
            <person name="Kuo R."/>
            <person name="Ohm R.A."/>
            <person name="Bhattacharya S.S."/>
            <person name="Shirouzu T."/>
            <person name="Yoshinaga Y."/>
            <person name="Martin F.M."/>
            <person name="Grigoriev I.V."/>
            <person name="Hibbett D.S."/>
        </authorList>
    </citation>
    <scope>NUCLEOTIDE SEQUENCE [LARGE SCALE GENOMIC DNA]</scope>
    <source>
        <strain evidence="3 4">L-15889</strain>
    </source>
</reference>
<evidence type="ECO:0000313" key="3">
    <source>
        <dbReference type="EMBL" id="KZT66959.1"/>
    </source>
</evidence>
<dbReference type="AlphaFoldDB" id="A0A165NGW3"/>
<feature type="transmembrane region" description="Helical" evidence="1">
    <location>
        <begin position="70"/>
        <end position="87"/>
    </location>
</feature>
<dbReference type="STRING" id="1314783.A0A165NGW3"/>
<evidence type="ECO:0000256" key="1">
    <source>
        <dbReference type="SAM" id="Phobius"/>
    </source>
</evidence>
<protein>
    <recommendedName>
        <fullName evidence="2">DUF6534 domain-containing protein</fullName>
    </recommendedName>
</protein>
<dbReference type="PANTHER" id="PTHR40465:SF1">
    <property type="entry name" value="DUF6534 DOMAIN-CONTAINING PROTEIN"/>
    <property type="match status" value="1"/>
</dbReference>
<evidence type="ECO:0000313" key="4">
    <source>
        <dbReference type="Proteomes" id="UP000076727"/>
    </source>
</evidence>
<gene>
    <name evidence="3" type="ORF">DAEQUDRAFT_739704</name>
</gene>
<keyword evidence="1" id="KW-0812">Transmembrane</keyword>
<feature type="transmembrane region" description="Helical" evidence="1">
    <location>
        <begin position="6"/>
        <end position="33"/>
    </location>
</feature>
<feature type="transmembrane region" description="Helical" evidence="1">
    <location>
        <begin position="193"/>
        <end position="213"/>
    </location>
</feature>